<dbReference type="Pfam" id="PF21088">
    <property type="entry name" value="MS_channel_1st"/>
    <property type="match status" value="1"/>
</dbReference>
<feature type="region of interest" description="Disordered" evidence="7">
    <location>
        <begin position="311"/>
        <end position="352"/>
    </location>
</feature>
<dbReference type="Gene3D" id="3.30.70.100">
    <property type="match status" value="1"/>
</dbReference>
<accession>A0A1I6NQX4</accession>
<feature type="compositionally biased region" description="Basic and acidic residues" evidence="7">
    <location>
        <begin position="324"/>
        <end position="337"/>
    </location>
</feature>
<dbReference type="Proteomes" id="UP000198660">
    <property type="component" value="Unassembled WGS sequence"/>
</dbReference>
<sequence length="352" mass="39633">MPWIILAASIDNGVKDVQKKAEEIAQDPTKNLWDPLFNDILIPLFQIAIIIGITYIALRYVGQVVDRLLNISRFQQKRGATLARLLKSTSRYGIYFISAITILKQVNIDVTPILAGAGVIGLAVGFGAQNLVRDVITGFFIIFDQQMEIGDFVQINDNIQGTVEEIGLRITKIREFNERVHYFSNGEITRVTNYNRDRMRPLIPVTVPYEEDQAYVQSILDEICEDLSRRFSPYIIEPFSIFGITNIKSDGVEYTLTSVSTPEEYWMIEREMRKAIVTKFIEKSIEIAYPRQVLTAADDLHSLMAKRQSREPLREVAATVGEHISPRKDRGGPRKDEDGDGDGDGDGGGDAT</sequence>
<keyword evidence="5 8" id="KW-1133">Transmembrane helix</keyword>
<feature type="domain" description="Mechanosensitive ion channel transmembrane helices 2/3" evidence="10">
    <location>
        <begin position="91"/>
        <end position="129"/>
    </location>
</feature>
<organism evidence="11 12">
    <name type="scientific">Marininema halotolerans</name>
    <dbReference type="NCBI Taxonomy" id="1155944"/>
    <lineage>
        <taxon>Bacteria</taxon>
        <taxon>Bacillati</taxon>
        <taxon>Bacillota</taxon>
        <taxon>Bacilli</taxon>
        <taxon>Bacillales</taxon>
        <taxon>Thermoactinomycetaceae</taxon>
        <taxon>Marininema</taxon>
    </lineage>
</organism>
<dbReference type="InterPro" id="IPR045276">
    <property type="entry name" value="YbiO_bact"/>
</dbReference>
<dbReference type="InterPro" id="IPR023408">
    <property type="entry name" value="MscS_beta-dom_sf"/>
</dbReference>
<comment type="similarity">
    <text evidence="2">Belongs to the MscS (TC 1.A.23) family.</text>
</comment>
<feature type="transmembrane region" description="Helical" evidence="8">
    <location>
        <begin position="40"/>
        <end position="58"/>
    </location>
</feature>
<dbReference type="AlphaFoldDB" id="A0A1I6NQX4"/>
<evidence type="ECO:0000256" key="8">
    <source>
        <dbReference type="SAM" id="Phobius"/>
    </source>
</evidence>
<keyword evidence="4 8" id="KW-0812">Transmembrane</keyword>
<evidence type="ECO:0000256" key="3">
    <source>
        <dbReference type="ARBA" id="ARBA00022475"/>
    </source>
</evidence>
<keyword evidence="12" id="KW-1185">Reference proteome</keyword>
<dbReference type="GO" id="GO:0005886">
    <property type="term" value="C:plasma membrane"/>
    <property type="evidence" value="ECO:0007669"/>
    <property type="project" value="UniProtKB-SubCell"/>
</dbReference>
<name>A0A1I6NQX4_9BACL</name>
<dbReference type="InterPro" id="IPR006685">
    <property type="entry name" value="MscS_channel_2nd"/>
</dbReference>
<keyword evidence="3" id="KW-1003">Cell membrane</keyword>
<dbReference type="RefSeq" id="WP_091832040.1">
    <property type="nucleotide sequence ID" value="NZ_FPAA01000001.1"/>
</dbReference>
<evidence type="ECO:0000256" key="2">
    <source>
        <dbReference type="ARBA" id="ARBA00008017"/>
    </source>
</evidence>
<dbReference type="InterPro" id="IPR010920">
    <property type="entry name" value="LSM_dom_sf"/>
</dbReference>
<dbReference type="InterPro" id="IPR049142">
    <property type="entry name" value="MS_channel_1st"/>
</dbReference>
<evidence type="ECO:0000259" key="9">
    <source>
        <dbReference type="Pfam" id="PF00924"/>
    </source>
</evidence>
<evidence type="ECO:0000313" key="11">
    <source>
        <dbReference type="EMBL" id="SFS30251.1"/>
    </source>
</evidence>
<evidence type="ECO:0000256" key="7">
    <source>
        <dbReference type="SAM" id="MobiDB-lite"/>
    </source>
</evidence>
<evidence type="ECO:0000313" key="12">
    <source>
        <dbReference type="Proteomes" id="UP000198660"/>
    </source>
</evidence>
<protein>
    <submittedName>
        <fullName evidence="11">Small conductance mechanosensitive channel</fullName>
    </submittedName>
</protein>
<dbReference type="SUPFAM" id="SSF82689">
    <property type="entry name" value="Mechanosensitive channel protein MscS (YggB), C-terminal domain"/>
    <property type="match status" value="1"/>
</dbReference>
<dbReference type="PANTHER" id="PTHR30460:SF0">
    <property type="entry name" value="MODERATE CONDUCTANCE MECHANOSENSITIVE CHANNEL YBIO"/>
    <property type="match status" value="1"/>
</dbReference>
<feature type="domain" description="Mechanosensitive ion channel MscS" evidence="9">
    <location>
        <begin position="130"/>
        <end position="196"/>
    </location>
</feature>
<proteinExistence type="inferred from homology"/>
<evidence type="ECO:0000256" key="6">
    <source>
        <dbReference type="ARBA" id="ARBA00023136"/>
    </source>
</evidence>
<dbReference type="EMBL" id="FPAA01000001">
    <property type="protein sequence ID" value="SFS30251.1"/>
    <property type="molecule type" value="Genomic_DNA"/>
</dbReference>
<dbReference type="SUPFAM" id="SSF50182">
    <property type="entry name" value="Sm-like ribonucleoproteins"/>
    <property type="match status" value="1"/>
</dbReference>
<evidence type="ECO:0000256" key="1">
    <source>
        <dbReference type="ARBA" id="ARBA00004651"/>
    </source>
</evidence>
<dbReference type="InterPro" id="IPR011066">
    <property type="entry name" value="MscS_channel_C_sf"/>
</dbReference>
<dbReference type="OrthoDB" id="9809206at2"/>
<feature type="compositionally biased region" description="Acidic residues" evidence="7">
    <location>
        <begin position="338"/>
        <end position="352"/>
    </location>
</feature>
<dbReference type="SUPFAM" id="SSF82861">
    <property type="entry name" value="Mechanosensitive channel protein MscS (YggB), transmembrane region"/>
    <property type="match status" value="1"/>
</dbReference>
<evidence type="ECO:0000256" key="5">
    <source>
        <dbReference type="ARBA" id="ARBA00022989"/>
    </source>
</evidence>
<dbReference type="Gene3D" id="1.10.287.1260">
    <property type="match status" value="1"/>
</dbReference>
<evidence type="ECO:0000259" key="10">
    <source>
        <dbReference type="Pfam" id="PF21088"/>
    </source>
</evidence>
<comment type="subcellular location">
    <subcellularLocation>
        <location evidence="1">Cell membrane</location>
        <topology evidence="1">Multi-pass membrane protein</topology>
    </subcellularLocation>
</comment>
<dbReference type="InterPro" id="IPR011014">
    <property type="entry name" value="MscS_channel_TM-2"/>
</dbReference>
<evidence type="ECO:0000256" key="4">
    <source>
        <dbReference type="ARBA" id="ARBA00022692"/>
    </source>
</evidence>
<gene>
    <name evidence="11" type="ORF">SAMN05444972_10128</name>
</gene>
<dbReference type="Pfam" id="PF00924">
    <property type="entry name" value="MS_channel_2nd"/>
    <property type="match status" value="1"/>
</dbReference>
<dbReference type="PANTHER" id="PTHR30460">
    <property type="entry name" value="MODERATE CONDUCTANCE MECHANOSENSITIVE CHANNEL YBIO"/>
    <property type="match status" value="1"/>
</dbReference>
<dbReference type="GO" id="GO:0008381">
    <property type="term" value="F:mechanosensitive monoatomic ion channel activity"/>
    <property type="evidence" value="ECO:0007669"/>
    <property type="project" value="InterPro"/>
</dbReference>
<dbReference type="Gene3D" id="2.30.30.60">
    <property type="match status" value="1"/>
</dbReference>
<reference evidence="12" key="1">
    <citation type="submission" date="2016-10" db="EMBL/GenBank/DDBJ databases">
        <authorList>
            <person name="Varghese N."/>
            <person name="Submissions S."/>
        </authorList>
    </citation>
    <scope>NUCLEOTIDE SEQUENCE [LARGE SCALE GENOMIC DNA]</scope>
    <source>
        <strain evidence="12">DSM 45789</strain>
    </source>
</reference>
<keyword evidence="6 8" id="KW-0472">Membrane</keyword>